<accession>A0AAW7Z462</accession>
<protein>
    <submittedName>
        <fullName evidence="2">Polyketide cyclase</fullName>
    </submittedName>
    <submittedName>
        <fullName evidence="3">SRPBCC family protein</fullName>
    </submittedName>
</protein>
<proteinExistence type="predicted"/>
<dbReference type="Proteomes" id="UP001170717">
    <property type="component" value="Unassembled WGS sequence"/>
</dbReference>
<organism evidence="3 5">
    <name type="scientific">Alteromonas stellipolaris</name>
    <dbReference type="NCBI Taxonomy" id="233316"/>
    <lineage>
        <taxon>Bacteria</taxon>
        <taxon>Pseudomonadati</taxon>
        <taxon>Pseudomonadota</taxon>
        <taxon>Gammaproteobacteria</taxon>
        <taxon>Alteromonadales</taxon>
        <taxon>Alteromonadaceae</taxon>
        <taxon>Alteromonas/Salinimonas group</taxon>
        <taxon>Alteromonas</taxon>
    </lineage>
</organism>
<dbReference type="Gene3D" id="3.30.530.20">
    <property type="match status" value="1"/>
</dbReference>
<evidence type="ECO:0000313" key="2">
    <source>
        <dbReference type="EMBL" id="AMJ73981.1"/>
    </source>
</evidence>
<keyword evidence="1" id="KW-0472">Membrane</keyword>
<name>A0AAW7Z462_9ALTE</name>
<dbReference type="InterPro" id="IPR019587">
    <property type="entry name" value="Polyketide_cyclase/dehydratase"/>
</dbReference>
<dbReference type="InterPro" id="IPR023393">
    <property type="entry name" value="START-like_dom_sf"/>
</dbReference>
<feature type="transmembrane region" description="Helical" evidence="1">
    <location>
        <begin position="7"/>
        <end position="25"/>
    </location>
</feature>
<keyword evidence="1" id="KW-0812">Transmembrane</keyword>
<evidence type="ECO:0000313" key="4">
    <source>
        <dbReference type="Proteomes" id="UP000056750"/>
    </source>
</evidence>
<keyword evidence="1" id="KW-1133">Transmembrane helix</keyword>
<evidence type="ECO:0000256" key="1">
    <source>
        <dbReference type="SAM" id="Phobius"/>
    </source>
</evidence>
<dbReference type="SUPFAM" id="SSF55961">
    <property type="entry name" value="Bet v1-like"/>
    <property type="match status" value="1"/>
</dbReference>
<evidence type="ECO:0000313" key="3">
    <source>
        <dbReference type="EMBL" id="MDO6579574.1"/>
    </source>
</evidence>
<dbReference type="Proteomes" id="UP000056750">
    <property type="component" value="Chromosome"/>
</dbReference>
<dbReference type="KEGG" id="asq:AVL57_08320"/>
<evidence type="ECO:0000313" key="5">
    <source>
        <dbReference type="Proteomes" id="UP001170717"/>
    </source>
</evidence>
<reference evidence="3" key="2">
    <citation type="submission" date="2023-07" db="EMBL/GenBank/DDBJ databases">
        <title>Genome content predicts the carbon catabolic preferences of heterotrophic bacteria.</title>
        <authorList>
            <person name="Gralka M."/>
        </authorList>
    </citation>
    <scope>NUCLEOTIDE SEQUENCE</scope>
    <source>
        <strain evidence="3">F2M12</strain>
    </source>
</reference>
<gene>
    <name evidence="2" type="ORF">AVL57_08320</name>
    <name evidence="3" type="ORF">Q4527_19405</name>
</gene>
<dbReference type="EMBL" id="CP013926">
    <property type="protein sequence ID" value="AMJ73981.1"/>
    <property type="molecule type" value="Genomic_DNA"/>
</dbReference>
<dbReference type="CDD" id="cd07818">
    <property type="entry name" value="SRPBCC_1"/>
    <property type="match status" value="1"/>
</dbReference>
<dbReference type="RefSeq" id="WP_057792473.1">
    <property type="nucleotide sequence ID" value="NZ_CAXIBE010000086.1"/>
</dbReference>
<reference evidence="2 4" key="1">
    <citation type="submission" date="2015-12" db="EMBL/GenBank/DDBJ databases">
        <title>Intraspecies pangenome expansion in the marine bacterium Alteromonas.</title>
        <authorList>
            <person name="Lopez-Perez M."/>
            <person name="Rodriguez-Valera F."/>
        </authorList>
    </citation>
    <scope>NUCLEOTIDE SEQUENCE [LARGE SCALE GENOMIC DNA]</scope>
    <source>
        <strain evidence="2 4">LMG 21861</strain>
    </source>
</reference>
<sequence>MAALKKIVLGVGVLIALVVVVGLFLPQQYKVERSILINAQPEEIYPDVVDLRAWQNWGVWFQRDPSMEIDYSGPDRAIGMMSSWKSVTEGNGEMKITDLEHNKKVVYSLAFPEWEMGSTGSLVISPAGEATKVTWVDSGDVGNNIISRYFVLMMDGMIGPDFEMGLENLKTVVENKG</sequence>
<dbReference type="AlphaFoldDB" id="A0AAW7Z462"/>
<keyword evidence="4" id="KW-1185">Reference proteome</keyword>
<dbReference type="EMBL" id="JAUOQI010000022">
    <property type="protein sequence ID" value="MDO6579574.1"/>
    <property type="molecule type" value="Genomic_DNA"/>
</dbReference>
<dbReference type="Pfam" id="PF10604">
    <property type="entry name" value="Polyketide_cyc2"/>
    <property type="match status" value="1"/>
</dbReference>